<feature type="region of interest" description="Disordered" evidence="1">
    <location>
        <begin position="654"/>
        <end position="709"/>
    </location>
</feature>
<dbReference type="Pfam" id="PF00326">
    <property type="entry name" value="Peptidase_S9"/>
    <property type="match status" value="1"/>
</dbReference>
<reference evidence="3" key="1">
    <citation type="submission" date="2023-02" db="EMBL/GenBank/DDBJ databases">
        <title>Kitasatospora phosalacinea NBRC 14362.</title>
        <authorList>
            <person name="Ichikawa N."/>
            <person name="Sato H."/>
            <person name="Tonouchi N."/>
        </authorList>
    </citation>
    <scope>NUCLEOTIDE SEQUENCE</scope>
    <source>
        <strain evidence="3">NBRC 14362</strain>
    </source>
</reference>
<dbReference type="InterPro" id="IPR001375">
    <property type="entry name" value="Peptidase_S9_cat"/>
</dbReference>
<dbReference type="Gene3D" id="3.40.50.1820">
    <property type="entry name" value="alpha/beta hydrolase"/>
    <property type="match status" value="1"/>
</dbReference>
<protein>
    <submittedName>
        <fullName evidence="3">Acyl-peptide hydrolase</fullName>
    </submittedName>
</protein>
<accession>A0A9W6ULH5</accession>
<dbReference type="SUPFAM" id="SSF69322">
    <property type="entry name" value="Tricorn protease domain 2"/>
    <property type="match status" value="1"/>
</dbReference>
<gene>
    <name evidence="3" type="ORF">Kpho01_24420</name>
</gene>
<dbReference type="InterPro" id="IPR029058">
    <property type="entry name" value="AB_hydrolase_fold"/>
</dbReference>
<dbReference type="PANTHER" id="PTHR43056:SF5">
    <property type="entry name" value="PEPTIDASE S9 PROLYL OLIGOPEPTIDASE CATALYTIC DOMAIN-CONTAINING PROTEIN"/>
    <property type="match status" value="1"/>
</dbReference>
<feature type="domain" description="Peptidase S9 prolyl oligopeptidase catalytic" evidence="2">
    <location>
        <begin position="442"/>
        <end position="648"/>
    </location>
</feature>
<proteinExistence type="predicted"/>
<comment type="caution">
    <text evidence="3">The sequence shown here is derived from an EMBL/GenBank/DDBJ whole genome shotgun (WGS) entry which is preliminary data.</text>
</comment>
<dbReference type="GO" id="GO:0008236">
    <property type="term" value="F:serine-type peptidase activity"/>
    <property type="evidence" value="ECO:0007669"/>
    <property type="project" value="InterPro"/>
</dbReference>
<organism evidence="3 4">
    <name type="scientific">Kitasatospora phosalacinea</name>
    <dbReference type="NCBI Taxonomy" id="2065"/>
    <lineage>
        <taxon>Bacteria</taxon>
        <taxon>Bacillati</taxon>
        <taxon>Actinomycetota</taxon>
        <taxon>Actinomycetes</taxon>
        <taxon>Kitasatosporales</taxon>
        <taxon>Streptomycetaceae</taxon>
        <taxon>Kitasatospora</taxon>
    </lineage>
</organism>
<dbReference type="InterPro" id="IPR050585">
    <property type="entry name" value="Xaa-Pro_dipeptidyl-ppase/CocE"/>
</dbReference>
<name>A0A9W6ULH5_9ACTN</name>
<dbReference type="AlphaFoldDB" id="A0A9W6ULH5"/>
<dbReference type="GO" id="GO:0006508">
    <property type="term" value="P:proteolysis"/>
    <property type="evidence" value="ECO:0007669"/>
    <property type="project" value="InterPro"/>
</dbReference>
<dbReference type="Proteomes" id="UP001165143">
    <property type="component" value="Unassembled WGS sequence"/>
</dbReference>
<evidence type="ECO:0000259" key="2">
    <source>
        <dbReference type="Pfam" id="PF00326"/>
    </source>
</evidence>
<dbReference type="EMBL" id="BSRX01000012">
    <property type="protein sequence ID" value="GLW54431.1"/>
    <property type="molecule type" value="Genomic_DNA"/>
</dbReference>
<feature type="compositionally biased region" description="Low complexity" evidence="1">
    <location>
        <begin position="663"/>
        <end position="674"/>
    </location>
</feature>
<evidence type="ECO:0000313" key="4">
    <source>
        <dbReference type="Proteomes" id="UP001165143"/>
    </source>
</evidence>
<dbReference type="PANTHER" id="PTHR43056">
    <property type="entry name" value="PEPTIDASE S9 PROLYL OLIGOPEPTIDASE"/>
    <property type="match status" value="1"/>
</dbReference>
<evidence type="ECO:0000256" key="1">
    <source>
        <dbReference type="SAM" id="MobiDB-lite"/>
    </source>
</evidence>
<feature type="compositionally biased region" description="Low complexity" evidence="1">
    <location>
        <begin position="684"/>
        <end position="709"/>
    </location>
</feature>
<evidence type="ECO:0000313" key="3">
    <source>
        <dbReference type="EMBL" id="GLW54431.1"/>
    </source>
</evidence>
<dbReference type="SUPFAM" id="SSF53474">
    <property type="entry name" value="alpha/beta-Hydrolases"/>
    <property type="match status" value="1"/>
</dbReference>
<keyword evidence="3" id="KW-0378">Hydrolase</keyword>
<sequence length="709" mass="74354">MARADGVPGWAELVPEPSGLAVWWDEPRPLEGGRRCVVRRSPDGTVQDLLPDGFNARSRLHEYGGRAWRPVSLPAGGPAGGAPDGPAPALVFVDWHDQRLLLAAPGARPRPLTAAAPDAAGDPPVRYGDLYAPPGRAEVWCVRESVGAGPREVRRALVAVPLDGSAVDDPARVRVLADGHDFLACPRLSPDGRHLSWIGWNHPAMPWDGTDLCVAALDGPDGPDGAPRVVAGGADCSVVQAEWRDADTLWAVADPDGWWNLRLVPLDGGPDRAVAPRPEEFGGALWRPGAAWFAPLPDGRAVAVHGTGSDRRLGVVDPSDDSVRDLPLPYSDFTATVHAADGRAVCVAGSPDAHHRVVLADLAAVGTGGPRHEALTGEALAPRSAGWLPHPRTEVFRDADGQPVHAVLYPPRNADHALAPGELPPWVVFVHGGPTGSSPMALDLEVAFFTSRGIGVADVDYGGSTGHGRAYRERLRGTWGVVDVADCAAVARGLVARGLADERRLAVRGGSAGGWTALASLTSAGLYAGAVSHYGITDPLAWAADTHDFESRYLDGLIGPLPEAAERYEERSPVRHAHRASGPALLMHGLEDVVVGPEQSRAFAAALEAAGLPCTLLEFPGEQHGWRRSSTIVAALNAELAFYRRIFGLVEDPAEQSGERPAARSARSAPRTPDAPAPRRADPDPAGAAVGRPAGPPSSADGPARGGTR</sequence>